<gene>
    <name evidence="1" type="ORF">TPR58_17465</name>
</gene>
<sequence>MQSVRQPVGERLVKRVVVAGGGTAGWVTATALVRHLGPLIDITLVESEAIGTIGVGESTVPTFRGFHNLMKIDEAGFMSATQATVKLGIEFRNWGRIGDRYIHPFGTYGRKWSWMADFHHFWLHASARGFGGALNDYCLESVAGEADRMSLAPPLAPSYAYHIDAARYARALRSLAEPAGVRRIEGKIRTVELNPESGFIDALVLDSGSRVEGDLFIDCTGFRSLLLGEALGVAFEDWGHWIRTDSAVAVQSTSNGPEQPYTSAIAHEAGWRWRIPLQHRDGNGFVFASEYMSSDEACARLLSEISGEPLFDPWLIRFKTGTRAKAWHKNCLALGLAGGFIEPLESTSIHLMMAAVTRLIEDFPFQGFDPALLSYFNGKSRQEFENIRDFIILHYHVTEREDSGFWNRCRTMAIPDSLSERLALWEETGRAYQLPHELFRIDSWAAVLLGQRRHPRGYHHVAEMMPEQTLRDELARMKREIAGLVDRMPSHREFLNAYCPAEAPD</sequence>
<dbReference type="InterPro" id="IPR036188">
    <property type="entry name" value="FAD/NAD-bd_sf"/>
</dbReference>
<reference evidence="1 2" key="1">
    <citation type="submission" date="2024-05" db="EMBL/GenBank/DDBJ databases">
        <title>Sphingomonas sp. HF-S3 16S ribosomal RNA gene Genome sequencing and assembly.</title>
        <authorList>
            <person name="Lee H."/>
        </authorList>
    </citation>
    <scope>NUCLEOTIDE SEQUENCE [LARGE SCALE GENOMIC DNA]</scope>
    <source>
        <strain evidence="1 2">HF-S3</strain>
    </source>
</reference>
<dbReference type="RefSeq" id="WP_346248012.1">
    <property type="nucleotide sequence ID" value="NZ_JBDIZK010000011.1"/>
</dbReference>
<dbReference type="EMBL" id="JBDIZK010000011">
    <property type="protein sequence ID" value="MEN3748968.1"/>
    <property type="molecule type" value="Genomic_DNA"/>
</dbReference>
<dbReference type="InterPro" id="IPR033856">
    <property type="entry name" value="Trp_halogen"/>
</dbReference>
<evidence type="ECO:0000313" key="1">
    <source>
        <dbReference type="EMBL" id="MEN3748968.1"/>
    </source>
</evidence>
<dbReference type="Gene3D" id="3.50.50.60">
    <property type="entry name" value="FAD/NAD(P)-binding domain"/>
    <property type="match status" value="1"/>
</dbReference>
<dbReference type="InterPro" id="IPR050816">
    <property type="entry name" value="Flavin-dep_Halogenase_NPB"/>
</dbReference>
<dbReference type="Pfam" id="PF04820">
    <property type="entry name" value="Trp_halogenase"/>
    <property type="match status" value="1"/>
</dbReference>
<accession>A0ABV0BBM2</accession>
<dbReference type="PANTHER" id="PTHR43747:SF4">
    <property type="entry name" value="FLAVIN-DEPENDENT TRYPTOPHAN HALOGENASE"/>
    <property type="match status" value="1"/>
</dbReference>
<proteinExistence type="predicted"/>
<dbReference type="SUPFAM" id="SSF51905">
    <property type="entry name" value="FAD/NAD(P)-binding domain"/>
    <property type="match status" value="1"/>
</dbReference>
<protein>
    <submittedName>
        <fullName evidence="1">Tryptophan halogenase family protein</fullName>
    </submittedName>
</protein>
<organism evidence="1 2">
    <name type="scientific">Sphingomonas rustica</name>
    <dbReference type="NCBI Taxonomy" id="3103142"/>
    <lineage>
        <taxon>Bacteria</taxon>
        <taxon>Pseudomonadati</taxon>
        <taxon>Pseudomonadota</taxon>
        <taxon>Alphaproteobacteria</taxon>
        <taxon>Sphingomonadales</taxon>
        <taxon>Sphingomonadaceae</taxon>
        <taxon>Sphingomonas</taxon>
    </lineage>
</organism>
<evidence type="ECO:0000313" key="2">
    <source>
        <dbReference type="Proteomes" id="UP001427805"/>
    </source>
</evidence>
<name>A0ABV0BBM2_9SPHN</name>
<dbReference type="PIRSF" id="PIRSF011396">
    <property type="entry name" value="Trp_halogenase"/>
    <property type="match status" value="1"/>
</dbReference>
<dbReference type="PANTHER" id="PTHR43747">
    <property type="entry name" value="FAD-BINDING PROTEIN"/>
    <property type="match status" value="1"/>
</dbReference>
<dbReference type="Proteomes" id="UP001427805">
    <property type="component" value="Unassembled WGS sequence"/>
</dbReference>
<comment type="caution">
    <text evidence="1">The sequence shown here is derived from an EMBL/GenBank/DDBJ whole genome shotgun (WGS) entry which is preliminary data.</text>
</comment>
<dbReference type="InterPro" id="IPR006905">
    <property type="entry name" value="Flavin_halogenase"/>
</dbReference>
<keyword evidence="2" id="KW-1185">Reference proteome</keyword>